<dbReference type="SUPFAM" id="SSF143120">
    <property type="entry name" value="YefM-like"/>
    <property type="match status" value="1"/>
</dbReference>
<organism evidence="2 3">
    <name type="scientific">Cyanobacterium stanieri (strain ATCC 29140 / PCC 7202)</name>
    <dbReference type="NCBI Taxonomy" id="292563"/>
    <lineage>
        <taxon>Bacteria</taxon>
        <taxon>Bacillati</taxon>
        <taxon>Cyanobacteriota</taxon>
        <taxon>Cyanophyceae</taxon>
        <taxon>Oscillatoriophycideae</taxon>
        <taxon>Chroococcales</taxon>
        <taxon>Geminocystaceae</taxon>
        <taxon>Cyanobacterium</taxon>
    </lineage>
</organism>
<dbReference type="AlphaFoldDB" id="K9YGK4"/>
<gene>
    <name evidence="2" type="ordered locus">Cyast_0002</name>
</gene>
<reference evidence="3" key="1">
    <citation type="journal article" date="2013" name="Proc. Natl. Acad. Sci. U.S.A.">
        <title>Improving the coverage of the cyanobacterial phylum using diversity-driven genome sequencing.</title>
        <authorList>
            <person name="Shih P.M."/>
            <person name="Wu D."/>
            <person name="Latifi A."/>
            <person name="Axen S.D."/>
            <person name="Fewer D.P."/>
            <person name="Talla E."/>
            <person name="Calteau A."/>
            <person name="Cai F."/>
            <person name="Tandeau de Marsac N."/>
            <person name="Rippka R."/>
            <person name="Herdman M."/>
            <person name="Sivonen K."/>
            <person name="Coursin T."/>
            <person name="Laurent T."/>
            <person name="Goodwin L."/>
            <person name="Nolan M."/>
            <person name="Davenport K.W."/>
            <person name="Han C.S."/>
            <person name="Rubin E.M."/>
            <person name="Eisen J.A."/>
            <person name="Woyke T."/>
            <person name="Gugger M."/>
            <person name="Kerfeld C.A."/>
        </authorList>
    </citation>
    <scope>NUCLEOTIDE SEQUENCE [LARGE SCALE GENOMIC DNA]</scope>
    <source>
        <strain evidence="3">ATCC 29140 / PCC 7202</strain>
    </source>
</reference>
<dbReference type="BioCyc" id="CSTA292563:G1353-2-MONOMER"/>
<dbReference type="Proteomes" id="UP000010483">
    <property type="component" value="Chromosome"/>
</dbReference>
<evidence type="ECO:0000313" key="2">
    <source>
        <dbReference type="EMBL" id="AFZ45989.1"/>
    </source>
</evidence>
<name>K9YGK4_CYASC</name>
<comment type="similarity">
    <text evidence="1">Belongs to the phD/YefM antitoxin family.</text>
</comment>
<accession>K9YGK4</accession>
<dbReference type="KEGG" id="csn:Cyast_0002"/>
<evidence type="ECO:0000256" key="1">
    <source>
        <dbReference type="ARBA" id="ARBA00009981"/>
    </source>
</evidence>
<dbReference type="HOGENOM" id="CLU_190806_0_0_3"/>
<keyword evidence="3" id="KW-1185">Reference proteome</keyword>
<protein>
    <submittedName>
        <fullName evidence="2">Prevent-host-death family protein</fullName>
    </submittedName>
</protein>
<dbReference type="eggNOG" id="ENOG50328Y3">
    <property type="taxonomic scope" value="Bacteria"/>
</dbReference>
<dbReference type="STRING" id="292563.Cyast_0002"/>
<dbReference type="EMBL" id="CP003940">
    <property type="protein sequence ID" value="AFZ45989.1"/>
    <property type="molecule type" value="Genomic_DNA"/>
</dbReference>
<evidence type="ECO:0000313" key="3">
    <source>
        <dbReference type="Proteomes" id="UP000010483"/>
    </source>
</evidence>
<proteinExistence type="inferred from homology"/>
<sequence>MSISAGELKKKGVSIIQTKLDKMNEETITVKGKDAFVVMNMEHYNYLRECELEIALQQAKKEYEQGHFVKESVETHLQRIANEL</sequence>
<dbReference type="InterPro" id="IPR036165">
    <property type="entry name" value="YefM-like_sf"/>
</dbReference>